<evidence type="ECO:0000256" key="3">
    <source>
        <dbReference type="ARBA" id="ARBA00023163"/>
    </source>
</evidence>
<dbReference type="PANTHER" id="PTHR43537:SF5">
    <property type="entry name" value="UXU OPERON TRANSCRIPTIONAL REGULATOR"/>
    <property type="match status" value="1"/>
</dbReference>
<dbReference type="Gene3D" id="1.20.120.530">
    <property type="entry name" value="GntR ligand-binding domain-like"/>
    <property type="match status" value="1"/>
</dbReference>
<reference evidence="7" key="1">
    <citation type="journal article" date="2019" name="Int. J. Syst. Evol. Microbiol.">
        <title>The Global Catalogue of Microorganisms (GCM) 10K type strain sequencing project: providing services to taxonomists for standard genome sequencing and annotation.</title>
        <authorList>
            <consortium name="The Broad Institute Genomics Platform"/>
            <consortium name="The Broad Institute Genome Sequencing Center for Infectious Disease"/>
            <person name="Wu L."/>
            <person name="Ma J."/>
        </authorList>
    </citation>
    <scope>NUCLEOTIDE SEQUENCE [LARGE SCALE GENOMIC DNA]</scope>
    <source>
        <strain evidence="7">JCM 18302</strain>
    </source>
</reference>
<evidence type="ECO:0000313" key="6">
    <source>
        <dbReference type="EMBL" id="GAA5127375.1"/>
    </source>
</evidence>
<name>A0ABP9NNZ3_9PSEU</name>
<accession>A0ABP9NNZ3</accession>
<feature type="region of interest" description="Disordered" evidence="4">
    <location>
        <begin position="230"/>
        <end position="261"/>
    </location>
</feature>
<keyword evidence="3" id="KW-0804">Transcription</keyword>
<dbReference type="SUPFAM" id="SSF46785">
    <property type="entry name" value="Winged helix' DNA-binding domain"/>
    <property type="match status" value="1"/>
</dbReference>
<keyword evidence="2" id="KW-0238">DNA-binding</keyword>
<dbReference type="InterPro" id="IPR000524">
    <property type="entry name" value="Tscrpt_reg_HTH_GntR"/>
</dbReference>
<dbReference type="SUPFAM" id="SSF48008">
    <property type="entry name" value="GntR ligand-binding domain-like"/>
    <property type="match status" value="1"/>
</dbReference>
<sequence>MHRRQESSDAVKVRTLPVQVAAHLTRRIVNGEIGEGRAPSELDISREFGVSRVVARETLKILASLDIVDIAQGRRVTVRPRAEWDYLSPLLVEWLPEELVDELLQELLEVRVLLEPELAAMAAAGITDETLARLRAELDRMAGLEDDPDAYLEVDHEFHMEICRAANNRILDRIMYSARWLGTASRRVTNQASPDSLRRATEAHAQVFTALQARDPDAARETMRAHLLRNSPILAAKQRGERGPAQDVGSARGGTDEGMAQ</sequence>
<dbReference type="InterPro" id="IPR008920">
    <property type="entry name" value="TF_FadR/GntR_C"/>
</dbReference>
<dbReference type="PANTHER" id="PTHR43537">
    <property type="entry name" value="TRANSCRIPTIONAL REGULATOR, GNTR FAMILY"/>
    <property type="match status" value="1"/>
</dbReference>
<evidence type="ECO:0000256" key="1">
    <source>
        <dbReference type="ARBA" id="ARBA00023015"/>
    </source>
</evidence>
<evidence type="ECO:0000313" key="7">
    <source>
        <dbReference type="Proteomes" id="UP001500804"/>
    </source>
</evidence>
<dbReference type="EMBL" id="BAABJO010000016">
    <property type="protein sequence ID" value="GAA5127375.1"/>
    <property type="molecule type" value="Genomic_DNA"/>
</dbReference>
<organism evidence="6 7">
    <name type="scientific">Pseudonocardia adelaidensis</name>
    <dbReference type="NCBI Taxonomy" id="648754"/>
    <lineage>
        <taxon>Bacteria</taxon>
        <taxon>Bacillati</taxon>
        <taxon>Actinomycetota</taxon>
        <taxon>Actinomycetes</taxon>
        <taxon>Pseudonocardiales</taxon>
        <taxon>Pseudonocardiaceae</taxon>
        <taxon>Pseudonocardia</taxon>
    </lineage>
</organism>
<dbReference type="PROSITE" id="PS50949">
    <property type="entry name" value="HTH_GNTR"/>
    <property type="match status" value="1"/>
</dbReference>
<comment type="caution">
    <text evidence="6">The sequence shown here is derived from an EMBL/GenBank/DDBJ whole genome shotgun (WGS) entry which is preliminary data.</text>
</comment>
<evidence type="ECO:0000259" key="5">
    <source>
        <dbReference type="PROSITE" id="PS50949"/>
    </source>
</evidence>
<dbReference type="RefSeq" id="WP_345607203.1">
    <property type="nucleotide sequence ID" value="NZ_BAABJO010000016.1"/>
</dbReference>
<dbReference type="InterPro" id="IPR036388">
    <property type="entry name" value="WH-like_DNA-bd_sf"/>
</dbReference>
<dbReference type="SMART" id="SM00895">
    <property type="entry name" value="FCD"/>
    <property type="match status" value="1"/>
</dbReference>
<dbReference type="Pfam" id="PF00392">
    <property type="entry name" value="GntR"/>
    <property type="match status" value="1"/>
</dbReference>
<keyword evidence="1" id="KW-0805">Transcription regulation</keyword>
<dbReference type="InterPro" id="IPR036390">
    <property type="entry name" value="WH_DNA-bd_sf"/>
</dbReference>
<keyword evidence="7" id="KW-1185">Reference proteome</keyword>
<evidence type="ECO:0000256" key="4">
    <source>
        <dbReference type="SAM" id="MobiDB-lite"/>
    </source>
</evidence>
<evidence type="ECO:0000256" key="2">
    <source>
        <dbReference type="ARBA" id="ARBA00023125"/>
    </source>
</evidence>
<dbReference type="Gene3D" id="1.10.10.10">
    <property type="entry name" value="Winged helix-like DNA-binding domain superfamily/Winged helix DNA-binding domain"/>
    <property type="match status" value="1"/>
</dbReference>
<dbReference type="SMART" id="SM00345">
    <property type="entry name" value="HTH_GNTR"/>
    <property type="match status" value="1"/>
</dbReference>
<proteinExistence type="predicted"/>
<protein>
    <submittedName>
        <fullName evidence="6">FCD domain-containing protein</fullName>
    </submittedName>
</protein>
<dbReference type="InterPro" id="IPR011711">
    <property type="entry name" value="GntR_C"/>
</dbReference>
<dbReference type="Proteomes" id="UP001500804">
    <property type="component" value="Unassembled WGS sequence"/>
</dbReference>
<dbReference type="Pfam" id="PF07729">
    <property type="entry name" value="FCD"/>
    <property type="match status" value="1"/>
</dbReference>
<feature type="domain" description="HTH gntR-type" evidence="5">
    <location>
        <begin position="14"/>
        <end position="81"/>
    </location>
</feature>
<gene>
    <name evidence="6" type="ORF">GCM10023320_44670</name>
</gene>